<protein>
    <recommendedName>
        <fullName evidence="5">DUF4386 family protein</fullName>
    </recommendedName>
</protein>
<keyword evidence="2" id="KW-0472">Membrane</keyword>
<proteinExistence type="predicted"/>
<feature type="transmembrane region" description="Helical" evidence="2">
    <location>
        <begin position="188"/>
        <end position="206"/>
    </location>
</feature>
<organism evidence="3 4">
    <name type="scientific">Nocardiopsis aegyptia</name>
    <dbReference type="NCBI Taxonomy" id="220378"/>
    <lineage>
        <taxon>Bacteria</taxon>
        <taxon>Bacillati</taxon>
        <taxon>Actinomycetota</taxon>
        <taxon>Actinomycetes</taxon>
        <taxon>Streptosporangiales</taxon>
        <taxon>Nocardiopsidaceae</taxon>
        <taxon>Nocardiopsis</taxon>
    </lineage>
</organism>
<evidence type="ECO:0000313" key="4">
    <source>
        <dbReference type="Proteomes" id="UP000572051"/>
    </source>
</evidence>
<feature type="transmembrane region" description="Helical" evidence="2">
    <location>
        <begin position="165"/>
        <end position="182"/>
    </location>
</feature>
<keyword evidence="2" id="KW-1133">Transmembrane helix</keyword>
<feature type="transmembrane region" description="Helical" evidence="2">
    <location>
        <begin position="132"/>
        <end position="153"/>
    </location>
</feature>
<evidence type="ECO:0008006" key="5">
    <source>
        <dbReference type="Google" id="ProtNLM"/>
    </source>
</evidence>
<keyword evidence="2" id="KW-0812">Transmembrane</keyword>
<evidence type="ECO:0000256" key="2">
    <source>
        <dbReference type="SAM" id="Phobius"/>
    </source>
</evidence>
<accession>A0A7Z0EI18</accession>
<dbReference type="AlphaFoldDB" id="A0A7Z0EI18"/>
<feature type="compositionally biased region" description="Basic residues" evidence="1">
    <location>
        <begin position="242"/>
        <end position="252"/>
    </location>
</feature>
<sequence>MSTPTRNWFRAAVMVIAPVVLLIAFVYHPFLAGAVAPPSPEVVAAAAEADTTRWAGSHLVALGAFALSALAFQALRGHLRDAGEERWSSWGFPLVLVGFVLLAGLPALELTIAGAIDTGVDTVALIEAVNPWFMTVLISGSVALVLGTLAFAAGVVRGAIMGRGLTWMVAIALVVTALALAAPPFWAFYVMALATIVAFWPVAWATTRTGSGTAAAVEAEEGVRPSAPRPRAAEDQAGRLRGFGRRRTHTPH</sequence>
<feature type="region of interest" description="Disordered" evidence="1">
    <location>
        <begin position="217"/>
        <end position="252"/>
    </location>
</feature>
<keyword evidence="4" id="KW-1185">Reference proteome</keyword>
<evidence type="ECO:0000313" key="3">
    <source>
        <dbReference type="EMBL" id="NYJ32337.1"/>
    </source>
</evidence>
<evidence type="ECO:0000256" key="1">
    <source>
        <dbReference type="SAM" id="MobiDB-lite"/>
    </source>
</evidence>
<name>A0A7Z0EI18_9ACTN</name>
<comment type="caution">
    <text evidence="3">The sequence shown here is derived from an EMBL/GenBank/DDBJ whole genome shotgun (WGS) entry which is preliminary data.</text>
</comment>
<dbReference type="Proteomes" id="UP000572051">
    <property type="component" value="Unassembled WGS sequence"/>
</dbReference>
<dbReference type="RefSeq" id="WP_179820107.1">
    <property type="nucleotide sequence ID" value="NZ_JACCFS010000001.1"/>
</dbReference>
<reference evidence="3 4" key="1">
    <citation type="submission" date="2020-07" db="EMBL/GenBank/DDBJ databases">
        <title>Sequencing the genomes of 1000 actinobacteria strains.</title>
        <authorList>
            <person name="Klenk H.-P."/>
        </authorList>
    </citation>
    <scope>NUCLEOTIDE SEQUENCE [LARGE SCALE GENOMIC DNA]</scope>
    <source>
        <strain evidence="3 4">DSM 44442</strain>
    </source>
</reference>
<dbReference type="EMBL" id="JACCFS010000001">
    <property type="protein sequence ID" value="NYJ32337.1"/>
    <property type="molecule type" value="Genomic_DNA"/>
</dbReference>
<gene>
    <name evidence="3" type="ORF">HNR10_000218</name>
</gene>
<feature type="transmembrane region" description="Helical" evidence="2">
    <location>
        <begin position="87"/>
        <end position="112"/>
    </location>
</feature>
<feature type="transmembrane region" description="Helical" evidence="2">
    <location>
        <begin position="54"/>
        <end position="75"/>
    </location>
</feature>